<organism evidence="2">
    <name type="scientific">Coccidioides posadasii (strain RMSCC 757 / Silveira)</name>
    <name type="common">Valley fever fungus</name>
    <dbReference type="NCBI Taxonomy" id="443226"/>
    <lineage>
        <taxon>Eukaryota</taxon>
        <taxon>Fungi</taxon>
        <taxon>Dikarya</taxon>
        <taxon>Ascomycota</taxon>
        <taxon>Pezizomycotina</taxon>
        <taxon>Eurotiomycetes</taxon>
        <taxon>Eurotiomycetidae</taxon>
        <taxon>Onygenales</taxon>
        <taxon>Onygenaceae</taxon>
        <taxon>Coccidioides</taxon>
    </lineage>
</organism>
<accession>E9DHK6</accession>
<reference evidence="2" key="1">
    <citation type="journal article" date="2010" name="Genome Res.">
        <title>Population genomic sequencing of Coccidioides fungi reveals recent hybridization and transposon control.</title>
        <authorList>
            <person name="Neafsey D.E."/>
            <person name="Barker B.M."/>
            <person name="Sharpton T.J."/>
            <person name="Stajich J.E."/>
            <person name="Park D.J."/>
            <person name="Whiston E."/>
            <person name="Hung C.-Y."/>
            <person name="McMahan C."/>
            <person name="White J."/>
            <person name="Sykes S."/>
            <person name="Heiman D."/>
            <person name="Young S."/>
            <person name="Zeng Q."/>
            <person name="Abouelleil A."/>
            <person name="Aftuck L."/>
            <person name="Bessette D."/>
            <person name="Brown A."/>
            <person name="FitzGerald M."/>
            <person name="Lui A."/>
            <person name="Macdonald J.P."/>
            <person name="Priest M."/>
            <person name="Orbach M.J."/>
            <person name="Galgiani J.N."/>
            <person name="Kirkland T.N."/>
            <person name="Cole G.T."/>
            <person name="Birren B.W."/>
            <person name="Henn M.R."/>
            <person name="Taylor J.W."/>
            <person name="Rounsley S.D."/>
        </authorList>
    </citation>
    <scope>NUCLEOTIDE SEQUENCE [LARGE SCALE GENOMIC DNA]</scope>
    <source>
        <strain evidence="2">RMSCC 757 / Silveira</strain>
    </source>
</reference>
<name>E9DHK6_COCPS</name>
<evidence type="ECO:0000313" key="1">
    <source>
        <dbReference type="EMBL" id="EFW14231.1"/>
    </source>
</evidence>
<gene>
    <name evidence="1" type="ORF">CPSG_09305</name>
</gene>
<reference evidence="2" key="2">
    <citation type="submission" date="2010-03" db="EMBL/GenBank/DDBJ databases">
        <title>The genome sequence of Coccidioides posadasii strain Silveira.</title>
        <authorList>
            <consortium name="The Broad Institute Genome Sequencing Center for Infectious Disease"/>
            <person name="Neafsey D."/>
            <person name="Orbach M."/>
            <person name="Henn M.R."/>
            <person name="Cole G.T."/>
            <person name="Galgiani J."/>
            <person name="Gardner M.J."/>
            <person name="Kirkland T.N."/>
            <person name="Taylor J.W."/>
            <person name="Young S.K."/>
            <person name="Zeng Q."/>
            <person name="Koehrsen M."/>
            <person name="Alvarado L."/>
            <person name="Berlin A."/>
            <person name="Borenstein D."/>
            <person name="Chapman S.B."/>
            <person name="Chen Z."/>
            <person name="Engels R."/>
            <person name="Freedman E."/>
            <person name="Gellesch M."/>
            <person name="Goldberg J."/>
            <person name="Griggs A."/>
            <person name="Gujja S."/>
            <person name="Heilman E."/>
            <person name="Heiman D."/>
            <person name="Howarth C."/>
            <person name="Jen D."/>
            <person name="Larson L."/>
            <person name="Mehta T."/>
            <person name="Neiman D."/>
            <person name="Park D."/>
            <person name="Pearson M."/>
            <person name="Richards J."/>
            <person name="Roberts A."/>
            <person name="Saif S."/>
            <person name="Shea T."/>
            <person name="Shenoy N."/>
            <person name="Sisk P."/>
            <person name="Stolte C."/>
            <person name="Sykes S."/>
            <person name="Walk T."/>
            <person name="White J."/>
            <person name="Yandava C."/>
            <person name="Haas B."/>
            <person name="Nusbaum C."/>
            <person name="Birren B."/>
        </authorList>
    </citation>
    <scope>NUCLEOTIDE SEQUENCE [LARGE SCALE GENOMIC DNA]</scope>
    <source>
        <strain evidence="2">RMSCC 757 / Silveira</strain>
    </source>
</reference>
<dbReference type="Proteomes" id="UP000002497">
    <property type="component" value="Unassembled WGS sequence"/>
</dbReference>
<keyword evidence="2" id="KW-1185">Reference proteome</keyword>
<evidence type="ECO:0000313" key="2">
    <source>
        <dbReference type="Proteomes" id="UP000002497"/>
    </source>
</evidence>
<proteinExistence type="predicted"/>
<dbReference type="VEuPathDB" id="FungiDB:CPSG_09305"/>
<dbReference type="HOGENOM" id="CLU_2542411_0_0_1"/>
<dbReference type="EMBL" id="GL636508">
    <property type="protein sequence ID" value="EFW14231.1"/>
    <property type="molecule type" value="Genomic_DNA"/>
</dbReference>
<protein>
    <submittedName>
        <fullName evidence="1">Predicted protein</fullName>
    </submittedName>
</protein>
<dbReference type="AlphaFoldDB" id="E9DHK6"/>
<sequence length="83" mass="9746">MIRGRPGEKISAGNKRPEVADDWNNLTLLRTELFRYKEQSRTLLCVAIRKMEDKKNYDSRLRKAFRFEFSLAPKNENSKASNP</sequence>